<name>A0AA37GCY0_9PEZI</name>
<keyword evidence="1" id="KW-0472">Membrane</keyword>
<keyword evidence="1" id="KW-0812">Transmembrane</keyword>
<dbReference type="PANTHER" id="PTHR36978:SF4">
    <property type="entry name" value="P-LOOP CONTAINING NUCLEOSIDE TRIPHOSPHATE HYDROLASE PROTEIN"/>
    <property type="match status" value="1"/>
</dbReference>
<dbReference type="InterPro" id="IPR027417">
    <property type="entry name" value="P-loop_NTPase"/>
</dbReference>
<gene>
    <name evidence="2" type="ORF">ColLi_01095</name>
</gene>
<dbReference type="PANTHER" id="PTHR36978">
    <property type="entry name" value="P-LOOP CONTAINING NUCLEOTIDE TRIPHOSPHATE HYDROLASE"/>
    <property type="match status" value="1"/>
</dbReference>
<dbReference type="Proteomes" id="UP001055172">
    <property type="component" value="Unassembled WGS sequence"/>
</dbReference>
<feature type="transmembrane region" description="Helical" evidence="1">
    <location>
        <begin position="185"/>
        <end position="205"/>
    </location>
</feature>
<dbReference type="Gene3D" id="3.40.50.300">
    <property type="entry name" value="P-loop containing nucleotide triphosphate hydrolases"/>
    <property type="match status" value="1"/>
</dbReference>
<dbReference type="AlphaFoldDB" id="A0AA37GCY0"/>
<keyword evidence="3" id="KW-1185">Reference proteome</keyword>
<sequence>MACRTSAQRTTPSGQAARVGVDRSRGNIFISGSAGYDAITDLPSWLFKEIVSTFPDAKFVLTERDHEAWRNSIAKTLQPLDALLSSLMIRFVGLVDSYTHYLSSLSGNFCYVLYGGYFGPVNEKAQVEALKVYLLVVRLEDGLGWEKICSVLGHDVPDVPYPRANEAAEFQKMVMGDMSASWKRTVLNAASVLVPVVGASVWFWGPK</sequence>
<keyword evidence="1" id="KW-1133">Transmembrane helix</keyword>
<evidence type="ECO:0000313" key="2">
    <source>
        <dbReference type="EMBL" id="GJC78257.1"/>
    </source>
</evidence>
<dbReference type="Pfam" id="PF17784">
    <property type="entry name" value="Sulfotransfer_4"/>
    <property type="match status" value="1"/>
</dbReference>
<reference evidence="2 3" key="1">
    <citation type="submission" date="2021-07" db="EMBL/GenBank/DDBJ databases">
        <title>Genome data of Colletotrichum spaethianum.</title>
        <authorList>
            <person name="Utami Y.D."/>
            <person name="Hiruma K."/>
        </authorList>
    </citation>
    <scope>NUCLEOTIDE SEQUENCE [LARGE SCALE GENOMIC DNA]</scope>
    <source>
        <strain evidence="2 3">MAFF 242679</strain>
    </source>
</reference>
<evidence type="ECO:0000256" key="1">
    <source>
        <dbReference type="SAM" id="Phobius"/>
    </source>
</evidence>
<dbReference type="SUPFAM" id="SSF52540">
    <property type="entry name" value="P-loop containing nucleoside triphosphate hydrolases"/>
    <property type="match status" value="1"/>
</dbReference>
<evidence type="ECO:0000313" key="3">
    <source>
        <dbReference type="Proteomes" id="UP001055172"/>
    </source>
</evidence>
<dbReference type="EMBL" id="BPPX01000002">
    <property type="protein sequence ID" value="GJC78257.1"/>
    <property type="molecule type" value="Genomic_DNA"/>
</dbReference>
<proteinExistence type="predicted"/>
<protein>
    <submittedName>
        <fullName evidence="2">Uncharacterized protein</fullName>
    </submittedName>
</protein>
<dbReference type="InterPro" id="IPR040632">
    <property type="entry name" value="Sulfotransfer_4"/>
</dbReference>
<organism evidence="2 3">
    <name type="scientific">Colletotrichum liriopes</name>
    <dbReference type="NCBI Taxonomy" id="708192"/>
    <lineage>
        <taxon>Eukaryota</taxon>
        <taxon>Fungi</taxon>
        <taxon>Dikarya</taxon>
        <taxon>Ascomycota</taxon>
        <taxon>Pezizomycotina</taxon>
        <taxon>Sordariomycetes</taxon>
        <taxon>Hypocreomycetidae</taxon>
        <taxon>Glomerellales</taxon>
        <taxon>Glomerellaceae</taxon>
        <taxon>Colletotrichum</taxon>
        <taxon>Colletotrichum spaethianum species complex</taxon>
    </lineage>
</organism>
<accession>A0AA37GCY0</accession>
<comment type="caution">
    <text evidence="2">The sequence shown here is derived from an EMBL/GenBank/DDBJ whole genome shotgun (WGS) entry which is preliminary data.</text>
</comment>